<feature type="non-terminal residue" evidence="1">
    <location>
        <position position="1"/>
    </location>
</feature>
<evidence type="ECO:0000313" key="2">
    <source>
        <dbReference type="Proteomes" id="UP000276133"/>
    </source>
</evidence>
<accession>A0A3M7QPA0</accession>
<protein>
    <submittedName>
        <fullName evidence="1">Uncharacterized protein</fullName>
    </submittedName>
</protein>
<reference evidence="1 2" key="1">
    <citation type="journal article" date="2018" name="Sci. Rep.">
        <title>Genomic signatures of local adaptation to the degree of environmental predictability in rotifers.</title>
        <authorList>
            <person name="Franch-Gras L."/>
            <person name="Hahn C."/>
            <person name="Garcia-Roger E.M."/>
            <person name="Carmona M.J."/>
            <person name="Serra M."/>
            <person name="Gomez A."/>
        </authorList>
    </citation>
    <scope>NUCLEOTIDE SEQUENCE [LARGE SCALE GENOMIC DNA]</scope>
    <source>
        <strain evidence="1">HYR1</strain>
    </source>
</reference>
<gene>
    <name evidence="1" type="ORF">BpHYR1_032450</name>
</gene>
<keyword evidence="2" id="KW-1185">Reference proteome</keyword>
<sequence length="287" mass="34139">EITKDTTSSYQKLTTDFNSKTQGVRKKGLESHTTVRKPLHNIKDRQKRYKWCKQRLNWAVNDFRVIFSGESNFEGNSTKSLVAKKVNTKLKPKPKWSPLLSIKKCFYTKSGYRFRLVIFQERIIFYFDSLTIEIKTIKNLNISNLKLFQHISALKKMYFGAWSKNISYLMLQHNRTMEYEYNIVQICTNELCKTSENDCIVFDQVFFDGVHLTERVPKKGQNKMLNKISYLKVKKNGTDRRQQTWNLKRPCKKGNLKLMINSRYHFNSKSTNTFEKNHKKSVYKFKF</sequence>
<proteinExistence type="predicted"/>
<comment type="caution">
    <text evidence="1">The sequence shown here is derived from an EMBL/GenBank/DDBJ whole genome shotgun (WGS) entry which is preliminary data.</text>
</comment>
<evidence type="ECO:0000313" key="1">
    <source>
        <dbReference type="EMBL" id="RNA12815.1"/>
    </source>
</evidence>
<organism evidence="1 2">
    <name type="scientific">Brachionus plicatilis</name>
    <name type="common">Marine rotifer</name>
    <name type="synonym">Brachionus muelleri</name>
    <dbReference type="NCBI Taxonomy" id="10195"/>
    <lineage>
        <taxon>Eukaryota</taxon>
        <taxon>Metazoa</taxon>
        <taxon>Spiralia</taxon>
        <taxon>Gnathifera</taxon>
        <taxon>Rotifera</taxon>
        <taxon>Eurotatoria</taxon>
        <taxon>Monogononta</taxon>
        <taxon>Pseudotrocha</taxon>
        <taxon>Ploima</taxon>
        <taxon>Brachionidae</taxon>
        <taxon>Brachionus</taxon>
    </lineage>
</organism>
<dbReference type="Proteomes" id="UP000276133">
    <property type="component" value="Unassembled WGS sequence"/>
</dbReference>
<dbReference type="EMBL" id="REGN01005608">
    <property type="protein sequence ID" value="RNA12815.1"/>
    <property type="molecule type" value="Genomic_DNA"/>
</dbReference>
<name>A0A3M7QPA0_BRAPC</name>
<dbReference type="AlphaFoldDB" id="A0A3M7QPA0"/>